<keyword evidence="4" id="KW-1185">Reference proteome</keyword>
<dbReference type="PANTHER" id="PTHR38593:SF1">
    <property type="entry name" value="BLR2558 PROTEIN"/>
    <property type="match status" value="1"/>
</dbReference>
<accession>A0ABX1P2K2</accession>
<proteinExistence type="predicted"/>
<name>A0ABX1P2K2_9CYAN</name>
<evidence type="ECO:0000313" key="4">
    <source>
        <dbReference type="Proteomes" id="UP000718564"/>
    </source>
</evidence>
<dbReference type="InterPro" id="IPR012347">
    <property type="entry name" value="Ferritin-like"/>
</dbReference>
<evidence type="ECO:0000256" key="1">
    <source>
        <dbReference type="SAM" id="MobiDB-lite"/>
    </source>
</evidence>
<evidence type="ECO:0000259" key="2">
    <source>
        <dbReference type="Pfam" id="PF13628"/>
    </source>
</evidence>
<dbReference type="InterPro" id="IPR025419">
    <property type="entry name" value="DUF4142"/>
</dbReference>
<protein>
    <submittedName>
        <fullName evidence="3">DUF4142 domain-containing protein</fullName>
    </submittedName>
</protein>
<dbReference type="EMBL" id="QMEB01000001">
    <property type="protein sequence ID" value="NMG17915.1"/>
    <property type="molecule type" value="Genomic_DNA"/>
</dbReference>
<organism evidence="3 4">
    <name type="scientific">Brasilonema bromeliae SPC951</name>
    <dbReference type="NCBI Taxonomy" id="385972"/>
    <lineage>
        <taxon>Bacteria</taxon>
        <taxon>Bacillati</taxon>
        <taxon>Cyanobacteriota</taxon>
        <taxon>Cyanophyceae</taxon>
        <taxon>Nostocales</taxon>
        <taxon>Scytonemataceae</taxon>
        <taxon>Brasilonema</taxon>
        <taxon>Bromeliae group (in: Brasilonema)</taxon>
    </lineage>
</organism>
<feature type="compositionally biased region" description="Gly residues" evidence="1">
    <location>
        <begin position="231"/>
        <end position="242"/>
    </location>
</feature>
<dbReference type="PANTHER" id="PTHR38593">
    <property type="entry name" value="BLR2558 PROTEIN"/>
    <property type="match status" value="1"/>
</dbReference>
<feature type="region of interest" description="Disordered" evidence="1">
    <location>
        <begin position="30"/>
        <end position="68"/>
    </location>
</feature>
<feature type="compositionally biased region" description="Low complexity" evidence="1">
    <location>
        <begin position="243"/>
        <end position="257"/>
    </location>
</feature>
<feature type="region of interest" description="Disordered" evidence="1">
    <location>
        <begin position="204"/>
        <end position="257"/>
    </location>
</feature>
<dbReference type="Gene3D" id="1.20.1260.10">
    <property type="match status" value="1"/>
</dbReference>
<feature type="compositionally biased region" description="Low complexity" evidence="1">
    <location>
        <begin position="30"/>
        <end position="67"/>
    </location>
</feature>
<reference evidence="3 4" key="1">
    <citation type="submission" date="2018-06" db="EMBL/GenBank/DDBJ databases">
        <title>Comparative genomics of Brasilonema spp. strains.</title>
        <authorList>
            <person name="Alvarenga D.O."/>
            <person name="Fiore M.F."/>
            <person name="Varani A.M."/>
        </authorList>
    </citation>
    <scope>NUCLEOTIDE SEQUENCE [LARGE SCALE GENOMIC DNA]</scope>
    <source>
        <strain evidence="3 4">SPC951</strain>
    </source>
</reference>
<feature type="domain" description="DUF4142" evidence="2">
    <location>
        <begin position="72"/>
        <end position="206"/>
    </location>
</feature>
<gene>
    <name evidence="3" type="ORF">DP116_00020</name>
</gene>
<dbReference type="Pfam" id="PF13628">
    <property type="entry name" value="DUF4142"/>
    <property type="match status" value="1"/>
</dbReference>
<evidence type="ECO:0000313" key="3">
    <source>
        <dbReference type="EMBL" id="NMG17915.1"/>
    </source>
</evidence>
<sequence>MKKFVGGFVGVAGISTFIVFPGMVQANINSSSSNSSNESLVSQNTQQTTSPSGSTTSSPRTTTPNGSLTALDKEFMTKAAQSDQTEIQTSQLALKRSQNKEVKDFAQRMIKEHTDSSQQLKQIAKKKSFTLPKDIGQENKALLTKLTKLNGTNFDQAYMQGQVQAHTKTLANYQNYLSQGQDPDLSAFANKIAPIVADHQQMAQNMAGGSGTSSSGTSGSGTSGTTTPGSGTSGSGTSGSGTNGTTTPSRGTSGSGR</sequence>
<comment type="caution">
    <text evidence="3">The sequence shown here is derived from an EMBL/GenBank/DDBJ whole genome shotgun (WGS) entry which is preliminary data.</text>
</comment>
<dbReference type="Proteomes" id="UP000718564">
    <property type="component" value="Unassembled WGS sequence"/>
</dbReference>